<organism evidence="3 4">
    <name type="scientific">Psychromicrobium silvestre</name>
    <dbReference type="NCBI Taxonomy" id="1645614"/>
    <lineage>
        <taxon>Bacteria</taxon>
        <taxon>Bacillati</taxon>
        <taxon>Actinomycetota</taxon>
        <taxon>Actinomycetes</taxon>
        <taxon>Micrococcales</taxon>
        <taxon>Micrococcaceae</taxon>
        <taxon>Psychromicrobium</taxon>
    </lineage>
</organism>
<gene>
    <name evidence="3" type="ORF">FHU41_002043</name>
</gene>
<keyword evidence="3" id="KW-0378">Hydrolase</keyword>
<dbReference type="Gene3D" id="3.30.428.10">
    <property type="entry name" value="HIT-like"/>
    <property type="match status" value="1"/>
</dbReference>
<feature type="domain" description="HIT" evidence="2">
    <location>
        <begin position="8"/>
        <end position="115"/>
    </location>
</feature>
<evidence type="ECO:0000256" key="1">
    <source>
        <dbReference type="PROSITE-ProRule" id="PRU00464"/>
    </source>
</evidence>
<reference evidence="3 4" key="1">
    <citation type="submission" date="2020-07" db="EMBL/GenBank/DDBJ databases">
        <title>Sequencing the genomes of 1000 actinobacteria strains.</title>
        <authorList>
            <person name="Klenk H.-P."/>
        </authorList>
    </citation>
    <scope>NUCLEOTIDE SEQUENCE [LARGE SCALE GENOMIC DNA]</scope>
    <source>
        <strain evidence="3 4">DSM 102047</strain>
    </source>
</reference>
<dbReference type="SUPFAM" id="SSF54197">
    <property type="entry name" value="HIT-like"/>
    <property type="match status" value="1"/>
</dbReference>
<evidence type="ECO:0000259" key="2">
    <source>
        <dbReference type="PROSITE" id="PS51084"/>
    </source>
</evidence>
<dbReference type="PROSITE" id="PS51084">
    <property type="entry name" value="HIT_2"/>
    <property type="match status" value="1"/>
</dbReference>
<dbReference type="InterPro" id="IPR011146">
    <property type="entry name" value="HIT-like"/>
</dbReference>
<evidence type="ECO:0000313" key="4">
    <source>
        <dbReference type="Proteomes" id="UP000521748"/>
    </source>
</evidence>
<proteinExistence type="predicted"/>
<dbReference type="InterPro" id="IPR036265">
    <property type="entry name" value="HIT-like_sf"/>
</dbReference>
<dbReference type="AlphaFoldDB" id="A0A7Y9S721"/>
<dbReference type="EMBL" id="JACBYQ010000002">
    <property type="protein sequence ID" value="NYE95793.1"/>
    <property type="molecule type" value="Genomic_DNA"/>
</dbReference>
<dbReference type="RefSeq" id="WP_218847198.1">
    <property type="nucleotide sequence ID" value="NZ_JACBYQ010000002.1"/>
</dbReference>
<dbReference type="Proteomes" id="UP000521748">
    <property type="component" value="Unassembled WGS sequence"/>
</dbReference>
<evidence type="ECO:0000313" key="3">
    <source>
        <dbReference type="EMBL" id="NYE95793.1"/>
    </source>
</evidence>
<sequence>MTDWRSDRIAAAQRGENPTVLTRLPQSFAVIGDVQWLPGYCVLLTDNPAILRLSDLPRPARIEFLDSLERLAAAVESCCAAADPDFLRVNIEILGNADPYLHAHVFPRYGWEPEELRRRPVWLYPESNWHNPVTALGPAQDQLRTAISTELARPERR</sequence>
<comment type="caution">
    <text evidence="3">The sequence shown here is derived from an EMBL/GenBank/DDBJ whole genome shotgun (WGS) entry which is preliminary data.</text>
</comment>
<keyword evidence="4" id="KW-1185">Reference proteome</keyword>
<protein>
    <submittedName>
        <fullName evidence="3">Diadenosine tetraphosphate (Ap4A) HIT family hydrolase</fullName>
    </submittedName>
</protein>
<name>A0A7Y9S721_9MICC</name>
<dbReference type="GO" id="GO:0016787">
    <property type="term" value="F:hydrolase activity"/>
    <property type="evidence" value="ECO:0007669"/>
    <property type="project" value="UniProtKB-KW"/>
</dbReference>
<accession>A0A7Y9S721</accession>
<comment type="caution">
    <text evidence="1">Lacks conserved residue(s) required for the propagation of feature annotation.</text>
</comment>